<sequence>MLMDWLLELCQFCGSVPTLPALWISSNPASSVDQFQPCQLCGSVPTLPALWISSNPASSVDQFQPCQLCGSVPTLPALWISSNPASSVDQFQPCLLCGSVPTLPALWISFLYRTITIFGTVSPLSSMESNKPKSSNLPERIVSLVQRPKDVILIRYTNWEKLVPTRRLDSTSFLIR</sequence>
<dbReference type="Proteomes" id="UP000466442">
    <property type="component" value="Unassembled WGS sequence"/>
</dbReference>
<accession>A0A8S9XXT3</accession>
<protein>
    <submittedName>
        <fullName evidence="2">Uncharacterized protein</fullName>
    </submittedName>
</protein>
<dbReference type="SUPFAM" id="SSF52047">
    <property type="entry name" value="RNI-like"/>
    <property type="match status" value="1"/>
</dbReference>
<comment type="caution">
    <text evidence="2">The sequence shown here is derived from an EMBL/GenBank/DDBJ whole genome shotgun (WGS) entry which is preliminary data.</text>
</comment>
<proteinExistence type="predicted"/>
<dbReference type="EMBL" id="WIXP02000003">
    <property type="protein sequence ID" value="KAF6213733.1"/>
    <property type="molecule type" value="Genomic_DNA"/>
</dbReference>
<keyword evidence="1" id="KW-0732">Signal</keyword>
<organism evidence="2 3">
    <name type="scientific">Apolygus lucorum</name>
    <name type="common">Small green plant bug</name>
    <name type="synonym">Lygocoris lucorum</name>
    <dbReference type="NCBI Taxonomy" id="248454"/>
    <lineage>
        <taxon>Eukaryota</taxon>
        <taxon>Metazoa</taxon>
        <taxon>Ecdysozoa</taxon>
        <taxon>Arthropoda</taxon>
        <taxon>Hexapoda</taxon>
        <taxon>Insecta</taxon>
        <taxon>Pterygota</taxon>
        <taxon>Neoptera</taxon>
        <taxon>Paraneoptera</taxon>
        <taxon>Hemiptera</taxon>
        <taxon>Heteroptera</taxon>
        <taxon>Panheteroptera</taxon>
        <taxon>Cimicomorpha</taxon>
        <taxon>Miridae</taxon>
        <taxon>Mirini</taxon>
        <taxon>Apolygus</taxon>
    </lineage>
</organism>
<keyword evidence="3" id="KW-1185">Reference proteome</keyword>
<reference evidence="2" key="1">
    <citation type="journal article" date="2021" name="Mol. Ecol. Resour.">
        <title>Apolygus lucorum genome provides insights into omnivorousness and mesophyll feeding.</title>
        <authorList>
            <person name="Liu Y."/>
            <person name="Liu H."/>
            <person name="Wang H."/>
            <person name="Huang T."/>
            <person name="Liu B."/>
            <person name="Yang B."/>
            <person name="Yin L."/>
            <person name="Li B."/>
            <person name="Zhang Y."/>
            <person name="Zhang S."/>
            <person name="Jiang F."/>
            <person name="Zhang X."/>
            <person name="Ren Y."/>
            <person name="Wang B."/>
            <person name="Wang S."/>
            <person name="Lu Y."/>
            <person name="Wu K."/>
            <person name="Fan W."/>
            <person name="Wang G."/>
        </authorList>
    </citation>
    <scope>NUCLEOTIDE SEQUENCE</scope>
    <source>
        <strain evidence="2">12Hb</strain>
    </source>
</reference>
<evidence type="ECO:0000313" key="2">
    <source>
        <dbReference type="EMBL" id="KAF6213733.1"/>
    </source>
</evidence>
<dbReference type="AlphaFoldDB" id="A0A8S9XXT3"/>
<feature type="signal peptide" evidence="1">
    <location>
        <begin position="1"/>
        <end position="15"/>
    </location>
</feature>
<gene>
    <name evidence="2" type="ORF">GE061_011455</name>
</gene>
<evidence type="ECO:0000313" key="3">
    <source>
        <dbReference type="Proteomes" id="UP000466442"/>
    </source>
</evidence>
<dbReference type="OrthoDB" id="6923473at2759"/>
<name>A0A8S9XXT3_APOLU</name>
<feature type="chain" id="PRO_5035885224" evidence="1">
    <location>
        <begin position="16"/>
        <end position="176"/>
    </location>
</feature>
<evidence type="ECO:0000256" key="1">
    <source>
        <dbReference type="SAM" id="SignalP"/>
    </source>
</evidence>